<evidence type="ECO:0000259" key="2">
    <source>
        <dbReference type="PROSITE" id="PS50041"/>
    </source>
</evidence>
<keyword evidence="1" id="KW-0732">Signal</keyword>
<dbReference type="InterPro" id="IPR016187">
    <property type="entry name" value="CTDL_fold"/>
</dbReference>
<comment type="caution">
    <text evidence="3">The sequence shown here is derived from an EMBL/GenBank/DDBJ whole genome shotgun (WGS) entry which is preliminary data.</text>
</comment>
<evidence type="ECO:0000256" key="1">
    <source>
        <dbReference type="SAM" id="SignalP"/>
    </source>
</evidence>
<dbReference type="CDD" id="cd00037">
    <property type="entry name" value="CLECT"/>
    <property type="match status" value="1"/>
</dbReference>
<proteinExistence type="predicted"/>
<feature type="chain" id="PRO_5042170856" description="C-type lectin domain-containing protein" evidence="1">
    <location>
        <begin position="21"/>
        <end position="364"/>
    </location>
</feature>
<feature type="domain" description="C-type lectin" evidence="2">
    <location>
        <begin position="146"/>
        <end position="250"/>
    </location>
</feature>
<dbReference type="Proteomes" id="UP001221898">
    <property type="component" value="Unassembled WGS sequence"/>
</dbReference>
<dbReference type="InterPro" id="IPR016186">
    <property type="entry name" value="C-type_lectin-like/link_sf"/>
</dbReference>
<dbReference type="AlphaFoldDB" id="A0AAD7SLB7"/>
<evidence type="ECO:0000313" key="3">
    <source>
        <dbReference type="EMBL" id="KAJ8403551.1"/>
    </source>
</evidence>
<dbReference type="Gene3D" id="3.10.100.10">
    <property type="entry name" value="Mannose-Binding Protein A, subunit A"/>
    <property type="match status" value="3"/>
</dbReference>
<gene>
    <name evidence="3" type="ORF">AAFF_G00348770</name>
</gene>
<sequence>MEQRAIIVLLISGLCTLCSCFSHQFVNIQKSWTEAQSYCRENHTDLATIDDPEEMKALMEAVDSDFNGDAWIGLYDDRDSWQWSLVDSGFYSEGETEFRNWKRSQPDNQDSREHCVNMINNGKWNDCPCDKPLYFICYDGDAAQRYILILESKTWREAQSYCREQHTDLASVRNQTENQEIWNLANQNVWIGLFRESWKWSDQSNSSYRGWSSVQPDNTGGNQNCAVVRISDSGRWRDRECNDMYPFFCYDDNLVLVHENKSWDEALSFCRQHYRDLVSAPTKQVQRWVSRRAQNASTPHVWLGLNYSCKLHFWFWLDGTIIGTEKEARECGGKVAIQSGEEQSWVVLHETEKLNFICSKCEGY</sequence>
<dbReference type="EMBL" id="JAINUG010000057">
    <property type="protein sequence ID" value="KAJ8403551.1"/>
    <property type="molecule type" value="Genomic_DNA"/>
</dbReference>
<accession>A0AAD7SLB7</accession>
<evidence type="ECO:0000313" key="4">
    <source>
        <dbReference type="Proteomes" id="UP001221898"/>
    </source>
</evidence>
<dbReference type="Pfam" id="PF00059">
    <property type="entry name" value="Lectin_C"/>
    <property type="match status" value="3"/>
</dbReference>
<name>A0AAD7SLB7_9TELE</name>
<dbReference type="SMART" id="SM00034">
    <property type="entry name" value="CLECT"/>
    <property type="match status" value="3"/>
</dbReference>
<dbReference type="PANTHER" id="PTHR45784:SF5">
    <property type="entry name" value="C-TYPE LECTIN DOMAIN FAMILY 20 MEMBER A-RELATED"/>
    <property type="match status" value="1"/>
</dbReference>
<keyword evidence="4" id="KW-1185">Reference proteome</keyword>
<dbReference type="PROSITE" id="PS50041">
    <property type="entry name" value="C_TYPE_LECTIN_2"/>
    <property type="match status" value="3"/>
</dbReference>
<feature type="signal peptide" evidence="1">
    <location>
        <begin position="1"/>
        <end position="20"/>
    </location>
</feature>
<protein>
    <recommendedName>
        <fullName evidence="2">C-type lectin domain-containing protein</fullName>
    </recommendedName>
</protein>
<reference evidence="3" key="1">
    <citation type="journal article" date="2023" name="Science">
        <title>Genome structures resolve the early diversification of teleost fishes.</title>
        <authorList>
            <person name="Parey E."/>
            <person name="Louis A."/>
            <person name="Montfort J."/>
            <person name="Bouchez O."/>
            <person name="Roques C."/>
            <person name="Iampietro C."/>
            <person name="Lluch J."/>
            <person name="Castinel A."/>
            <person name="Donnadieu C."/>
            <person name="Desvignes T."/>
            <person name="Floi Bucao C."/>
            <person name="Jouanno E."/>
            <person name="Wen M."/>
            <person name="Mejri S."/>
            <person name="Dirks R."/>
            <person name="Jansen H."/>
            <person name="Henkel C."/>
            <person name="Chen W.J."/>
            <person name="Zahm M."/>
            <person name="Cabau C."/>
            <person name="Klopp C."/>
            <person name="Thompson A.W."/>
            <person name="Robinson-Rechavi M."/>
            <person name="Braasch I."/>
            <person name="Lecointre G."/>
            <person name="Bobe J."/>
            <person name="Postlethwait J.H."/>
            <person name="Berthelot C."/>
            <person name="Roest Crollius H."/>
            <person name="Guiguen Y."/>
        </authorList>
    </citation>
    <scope>NUCLEOTIDE SEQUENCE</scope>
    <source>
        <strain evidence="3">NC1722</strain>
    </source>
</reference>
<organism evidence="3 4">
    <name type="scientific">Aldrovandia affinis</name>
    <dbReference type="NCBI Taxonomy" id="143900"/>
    <lineage>
        <taxon>Eukaryota</taxon>
        <taxon>Metazoa</taxon>
        <taxon>Chordata</taxon>
        <taxon>Craniata</taxon>
        <taxon>Vertebrata</taxon>
        <taxon>Euteleostomi</taxon>
        <taxon>Actinopterygii</taxon>
        <taxon>Neopterygii</taxon>
        <taxon>Teleostei</taxon>
        <taxon>Notacanthiformes</taxon>
        <taxon>Halosauridae</taxon>
        <taxon>Aldrovandia</taxon>
    </lineage>
</organism>
<feature type="domain" description="C-type lectin" evidence="2">
    <location>
        <begin position="18"/>
        <end position="138"/>
    </location>
</feature>
<dbReference type="PROSITE" id="PS51257">
    <property type="entry name" value="PROKAR_LIPOPROTEIN"/>
    <property type="match status" value="1"/>
</dbReference>
<dbReference type="InterPro" id="IPR001304">
    <property type="entry name" value="C-type_lectin-like"/>
</dbReference>
<feature type="domain" description="C-type lectin" evidence="2">
    <location>
        <begin position="245"/>
        <end position="359"/>
    </location>
</feature>
<dbReference type="SUPFAM" id="SSF56436">
    <property type="entry name" value="C-type lectin-like"/>
    <property type="match status" value="3"/>
</dbReference>
<dbReference type="CDD" id="cd03602">
    <property type="entry name" value="CLECT_1"/>
    <property type="match status" value="1"/>
</dbReference>
<dbReference type="PANTHER" id="PTHR45784">
    <property type="entry name" value="C-TYPE LECTIN DOMAIN FAMILY 20 MEMBER A-RELATED"/>
    <property type="match status" value="1"/>
</dbReference>